<keyword evidence="1" id="KW-0175">Coiled coil</keyword>
<feature type="coiled-coil region" evidence="1">
    <location>
        <begin position="3"/>
        <end position="30"/>
    </location>
</feature>
<protein>
    <submittedName>
        <fullName evidence="2">Helix-turn-helix domain of resolvase</fullName>
    </submittedName>
</protein>
<accession>A0A1T4V9J4</accession>
<reference evidence="2 3" key="1">
    <citation type="submission" date="2017-02" db="EMBL/GenBank/DDBJ databases">
        <authorList>
            <person name="Peterson S.W."/>
        </authorList>
    </citation>
    <scope>NUCLEOTIDE SEQUENCE [LARGE SCALE GENOMIC DNA]</scope>
    <source>
        <strain evidence="2 3">ATCC 35992</strain>
    </source>
</reference>
<dbReference type="OrthoDB" id="2064135at2"/>
<name>A0A1T4V9J4_9FIRM</name>
<evidence type="ECO:0000313" key="3">
    <source>
        <dbReference type="Proteomes" id="UP000190814"/>
    </source>
</evidence>
<gene>
    <name evidence="2" type="ORF">SAMN02745111_00516</name>
</gene>
<dbReference type="AlphaFoldDB" id="A0A1T4V9J4"/>
<sequence>MNLEEALKEIERLNEVIKAKDEELEILRKKKNAGRPPRGASWQKTYNEFVKLYEKGLPMVEIVAKSSSSRRTCYRYKAYYESLKKEQQEKENN</sequence>
<dbReference type="RefSeq" id="WP_078765404.1">
    <property type="nucleotide sequence ID" value="NZ_FUXZ01000003.1"/>
</dbReference>
<evidence type="ECO:0000256" key="1">
    <source>
        <dbReference type="SAM" id="Coils"/>
    </source>
</evidence>
<evidence type="ECO:0000313" key="2">
    <source>
        <dbReference type="EMBL" id="SKA61634.1"/>
    </source>
</evidence>
<keyword evidence="3" id="KW-1185">Reference proteome</keyword>
<dbReference type="Proteomes" id="UP000190814">
    <property type="component" value="Unassembled WGS sequence"/>
</dbReference>
<proteinExistence type="predicted"/>
<organism evidence="2 3">
    <name type="scientific">Eubacterium uniforme</name>
    <dbReference type="NCBI Taxonomy" id="39495"/>
    <lineage>
        <taxon>Bacteria</taxon>
        <taxon>Bacillati</taxon>
        <taxon>Bacillota</taxon>
        <taxon>Clostridia</taxon>
        <taxon>Eubacteriales</taxon>
        <taxon>Eubacteriaceae</taxon>
        <taxon>Eubacterium</taxon>
    </lineage>
</organism>
<dbReference type="EMBL" id="FUXZ01000003">
    <property type="protein sequence ID" value="SKA61634.1"/>
    <property type="molecule type" value="Genomic_DNA"/>
</dbReference>